<organism evidence="2 3">
    <name type="scientific">Thalassotalea loyana</name>
    <dbReference type="NCBI Taxonomy" id="280483"/>
    <lineage>
        <taxon>Bacteria</taxon>
        <taxon>Pseudomonadati</taxon>
        <taxon>Pseudomonadota</taxon>
        <taxon>Gammaproteobacteria</taxon>
        <taxon>Alteromonadales</taxon>
        <taxon>Colwelliaceae</taxon>
        <taxon>Thalassotalea</taxon>
    </lineage>
</organism>
<accession>A0ABQ6HD99</accession>
<keyword evidence="1" id="KW-1133">Transmembrane helix</keyword>
<feature type="transmembrane region" description="Helical" evidence="1">
    <location>
        <begin position="12"/>
        <end position="32"/>
    </location>
</feature>
<dbReference type="Proteomes" id="UP001157134">
    <property type="component" value="Unassembled WGS sequence"/>
</dbReference>
<reference evidence="2 3" key="1">
    <citation type="submission" date="2023-03" db="EMBL/GenBank/DDBJ databases">
        <title>Thalassotalea loyana LMG 22536T draft genome sequence.</title>
        <authorList>
            <person name="Sawabe T."/>
        </authorList>
    </citation>
    <scope>NUCLEOTIDE SEQUENCE [LARGE SCALE GENOMIC DNA]</scope>
    <source>
        <strain evidence="2 3">LMG 22536</strain>
    </source>
</reference>
<feature type="transmembrane region" description="Helical" evidence="1">
    <location>
        <begin position="38"/>
        <end position="57"/>
    </location>
</feature>
<evidence type="ECO:0000256" key="1">
    <source>
        <dbReference type="SAM" id="Phobius"/>
    </source>
</evidence>
<keyword evidence="3" id="KW-1185">Reference proteome</keyword>
<dbReference type="EMBL" id="BSSV01000003">
    <property type="protein sequence ID" value="GLX85475.1"/>
    <property type="molecule type" value="Genomic_DNA"/>
</dbReference>
<evidence type="ECO:0008006" key="4">
    <source>
        <dbReference type="Google" id="ProtNLM"/>
    </source>
</evidence>
<sequence>MTHYQHKQKGLALLTIMAIAGIVLIIATHEIVSVMNATLALLIIVSVLFSSLTIYITDDKIGWHFGLKFWHKTLPLSDVKSARLVTTKWYYGLGIRLVPNGWLYIVSGNQAVELTTKTNKHIMIGTDDGERLIAQLSKQNIHTQ</sequence>
<comment type="caution">
    <text evidence="2">The sequence shown here is derived from an EMBL/GenBank/DDBJ whole genome shotgun (WGS) entry which is preliminary data.</text>
</comment>
<keyword evidence="1" id="KW-0472">Membrane</keyword>
<evidence type="ECO:0000313" key="2">
    <source>
        <dbReference type="EMBL" id="GLX85475.1"/>
    </source>
</evidence>
<dbReference type="RefSeq" id="WP_284297620.1">
    <property type="nucleotide sequence ID" value="NZ_BSSV01000003.1"/>
</dbReference>
<keyword evidence="1" id="KW-0812">Transmembrane</keyword>
<name>A0ABQ6HD99_9GAMM</name>
<proteinExistence type="predicted"/>
<evidence type="ECO:0000313" key="3">
    <source>
        <dbReference type="Proteomes" id="UP001157134"/>
    </source>
</evidence>
<protein>
    <recommendedName>
        <fullName evidence="4">PH domain-containing protein</fullName>
    </recommendedName>
</protein>
<gene>
    <name evidence="2" type="ORF">tloyanaT_17270</name>
</gene>